<reference evidence="2" key="1">
    <citation type="journal article" date="2019" name="Int. J. Syst. Evol. Microbiol.">
        <title>The Global Catalogue of Microorganisms (GCM) 10K type strain sequencing project: providing services to taxonomists for standard genome sequencing and annotation.</title>
        <authorList>
            <consortium name="The Broad Institute Genomics Platform"/>
            <consortium name="The Broad Institute Genome Sequencing Center for Infectious Disease"/>
            <person name="Wu L."/>
            <person name="Ma J."/>
        </authorList>
    </citation>
    <scope>NUCLEOTIDE SEQUENCE [LARGE SCALE GENOMIC DNA]</scope>
    <source>
        <strain evidence="2">CCUG 57508</strain>
    </source>
</reference>
<sequence>MTPEEERSTDLLDVALADEIELVSDLVVAASSSPRHFTPDEVDELLGIRGEAAGPSPSGTTPA</sequence>
<keyword evidence="2" id="KW-1185">Reference proteome</keyword>
<organism evidence="1 2">
    <name type="scientific">Terrabacter terrigena</name>
    <dbReference type="NCBI Taxonomy" id="574718"/>
    <lineage>
        <taxon>Bacteria</taxon>
        <taxon>Bacillati</taxon>
        <taxon>Actinomycetota</taxon>
        <taxon>Actinomycetes</taxon>
        <taxon>Micrococcales</taxon>
        <taxon>Intrasporangiaceae</taxon>
        <taxon>Terrabacter</taxon>
    </lineage>
</organism>
<protein>
    <submittedName>
        <fullName evidence="1">Uncharacterized protein</fullName>
    </submittedName>
</protein>
<evidence type="ECO:0000313" key="2">
    <source>
        <dbReference type="Proteomes" id="UP001597046"/>
    </source>
</evidence>
<gene>
    <name evidence="1" type="ORF">ACFQ2V_08820</name>
</gene>
<dbReference type="RefSeq" id="WP_386052298.1">
    <property type="nucleotide sequence ID" value="NZ_JBHTKH010000004.1"/>
</dbReference>
<dbReference type="Proteomes" id="UP001597046">
    <property type="component" value="Unassembled WGS sequence"/>
</dbReference>
<dbReference type="EMBL" id="JBHTKH010000004">
    <property type="protein sequence ID" value="MFD1054403.1"/>
    <property type="molecule type" value="Genomic_DNA"/>
</dbReference>
<proteinExistence type="predicted"/>
<accession>A0ABW3MWE6</accession>
<comment type="caution">
    <text evidence="1">The sequence shown here is derived from an EMBL/GenBank/DDBJ whole genome shotgun (WGS) entry which is preliminary data.</text>
</comment>
<evidence type="ECO:0000313" key="1">
    <source>
        <dbReference type="EMBL" id="MFD1054403.1"/>
    </source>
</evidence>
<name>A0ABW3MWE6_9MICO</name>